<feature type="transmembrane region" description="Helical" evidence="1">
    <location>
        <begin position="36"/>
        <end position="56"/>
    </location>
</feature>
<organism evidence="2 3">
    <name type="scientific">Legionella impletisoli</name>
    <dbReference type="NCBI Taxonomy" id="343510"/>
    <lineage>
        <taxon>Bacteria</taxon>
        <taxon>Pseudomonadati</taxon>
        <taxon>Pseudomonadota</taxon>
        <taxon>Gammaproteobacteria</taxon>
        <taxon>Legionellales</taxon>
        <taxon>Legionellaceae</taxon>
        <taxon>Legionella</taxon>
    </lineage>
</organism>
<protein>
    <recommendedName>
        <fullName evidence="4">Transmembrane protein</fullName>
    </recommendedName>
</protein>
<gene>
    <name evidence="2" type="ORF">GCM10007966_16930</name>
</gene>
<evidence type="ECO:0008006" key="4">
    <source>
        <dbReference type="Google" id="ProtNLM"/>
    </source>
</evidence>
<reference evidence="2" key="2">
    <citation type="submission" date="2020-09" db="EMBL/GenBank/DDBJ databases">
        <authorList>
            <person name="Sun Q."/>
            <person name="Ohkuma M."/>
        </authorList>
    </citation>
    <scope>NUCLEOTIDE SEQUENCE</scope>
    <source>
        <strain evidence="2">JCM 13919</strain>
    </source>
</reference>
<reference evidence="2" key="1">
    <citation type="journal article" date="2014" name="Int. J. Syst. Evol. Microbiol.">
        <title>Complete genome sequence of Corynebacterium casei LMG S-19264T (=DSM 44701T), isolated from a smear-ripened cheese.</title>
        <authorList>
            <consortium name="US DOE Joint Genome Institute (JGI-PGF)"/>
            <person name="Walter F."/>
            <person name="Albersmeier A."/>
            <person name="Kalinowski J."/>
            <person name="Ruckert C."/>
        </authorList>
    </citation>
    <scope>NUCLEOTIDE SEQUENCE</scope>
    <source>
        <strain evidence="2">JCM 13919</strain>
    </source>
</reference>
<comment type="caution">
    <text evidence="2">The sequence shown here is derived from an EMBL/GenBank/DDBJ whole genome shotgun (WGS) entry which is preliminary data.</text>
</comment>
<keyword evidence="1" id="KW-1133">Transmembrane helix</keyword>
<evidence type="ECO:0000313" key="3">
    <source>
        <dbReference type="Proteomes" id="UP000630149"/>
    </source>
</evidence>
<keyword evidence="1" id="KW-0472">Membrane</keyword>
<dbReference type="Proteomes" id="UP000630149">
    <property type="component" value="Unassembled WGS sequence"/>
</dbReference>
<sequence length="78" mass="8888">MDKKFQNILEQLIPFIILGIGIALAIGLLIMFSYVLVWGIVIGGVIWLVYFVKSYFFPDKAASKKNGRIIEHDDKDRS</sequence>
<dbReference type="RefSeq" id="WP_131776336.1">
    <property type="nucleotide sequence ID" value="NZ_BMOB01000007.1"/>
</dbReference>
<evidence type="ECO:0000256" key="1">
    <source>
        <dbReference type="SAM" id="Phobius"/>
    </source>
</evidence>
<name>A0A917JXF2_9GAMM</name>
<keyword evidence="3" id="KW-1185">Reference proteome</keyword>
<dbReference type="AlphaFoldDB" id="A0A917JXF2"/>
<evidence type="ECO:0000313" key="2">
    <source>
        <dbReference type="EMBL" id="GGI88819.1"/>
    </source>
</evidence>
<dbReference type="EMBL" id="BMOB01000007">
    <property type="protein sequence ID" value="GGI88819.1"/>
    <property type="molecule type" value="Genomic_DNA"/>
</dbReference>
<accession>A0A917JXF2</accession>
<feature type="transmembrane region" description="Helical" evidence="1">
    <location>
        <begin position="12"/>
        <end position="30"/>
    </location>
</feature>
<proteinExistence type="predicted"/>
<keyword evidence="1" id="KW-0812">Transmembrane</keyword>